<dbReference type="Pfam" id="PF07681">
    <property type="entry name" value="DoxX"/>
    <property type="match status" value="1"/>
</dbReference>
<dbReference type="Proteomes" id="UP000237310">
    <property type="component" value="Unassembled WGS sequence"/>
</dbReference>
<evidence type="ECO:0000256" key="5">
    <source>
        <dbReference type="SAM" id="Phobius"/>
    </source>
</evidence>
<evidence type="ECO:0000256" key="4">
    <source>
        <dbReference type="ARBA" id="ARBA00023136"/>
    </source>
</evidence>
<dbReference type="OrthoDB" id="8161897at2"/>
<proteinExistence type="predicted"/>
<organism evidence="6 7">
    <name type="scientific">Flavobacterium alvei</name>
    <dbReference type="NCBI Taxonomy" id="2080416"/>
    <lineage>
        <taxon>Bacteria</taxon>
        <taxon>Pseudomonadati</taxon>
        <taxon>Bacteroidota</taxon>
        <taxon>Flavobacteriia</taxon>
        <taxon>Flavobacteriales</taxon>
        <taxon>Flavobacteriaceae</taxon>
        <taxon>Flavobacterium</taxon>
    </lineage>
</organism>
<protein>
    <submittedName>
        <fullName evidence="6">DoxX family protein</fullName>
    </submittedName>
</protein>
<evidence type="ECO:0000313" key="7">
    <source>
        <dbReference type="Proteomes" id="UP000237310"/>
    </source>
</evidence>
<reference evidence="6 7" key="1">
    <citation type="submission" date="2018-01" db="EMBL/GenBank/DDBJ databases">
        <authorList>
            <person name="Gaut B.S."/>
            <person name="Morton B.R."/>
            <person name="Clegg M.T."/>
            <person name="Duvall M.R."/>
        </authorList>
    </citation>
    <scope>NUCLEOTIDE SEQUENCE [LARGE SCALE GENOMIC DNA]</scope>
    <source>
        <strain evidence="6 7">HR-AY</strain>
    </source>
</reference>
<keyword evidence="3 5" id="KW-1133">Transmembrane helix</keyword>
<keyword evidence="7" id="KW-1185">Reference proteome</keyword>
<keyword evidence="2 5" id="KW-0812">Transmembrane</keyword>
<feature type="transmembrane region" description="Helical" evidence="5">
    <location>
        <begin position="44"/>
        <end position="62"/>
    </location>
</feature>
<sequence>MKKNQITWILRIVASVILVQTLYFKFTAAPESIYIFSTLGIEPYGRIGSGIAELIVAILLLIPKTTWLGALGGCGVMIGAIFSHIFVLGVEVQGDGGFLFALALITFICCLVLLYLDRYKVFNFLKIK</sequence>
<feature type="transmembrane region" description="Helical" evidence="5">
    <location>
        <begin position="7"/>
        <end position="24"/>
    </location>
</feature>
<dbReference type="AlphaFoldDB" id="A0A2S5AFI0"/>
<dbReference type="EMBL" id="PQVG01000001">
    <property type="protein sequence ID" value="POY41320.1"/>
    <property type="molecule type" value="Genomic_DNA"/>
</dbReference>
<keyword evidence="4 5" id="KW-0472">Membrane</keyword>
<comment type="subcellular location">
    <subcellularLocation>
        <location evidence="1">Membrane</location>
        <topology evidence="1">Multi-pass membrane protein</topology>
    </subcellularLocation>
</comment>
<evidence type="ECO:0000256" key="2">
    <source>
        <dbReference type="ARBA" id="ARBA00022692"/>
    </source>
</evidence>
<dbReference type="GO" id="GO:0016020">
    <property type="term" value="C:membrane"/>
    <property type="evidence" value="ECO:0007669"/>
    <property type="project" value="UniProtKB-SubCell"/>
</dbReference>
<evidence type="ECO:0000313" key="6">
    <source>
        <dbReference type="EMBL" id="POY41320.1"/>
    </source>
</evidence>
<accession>A0A2S5AFI0</accession>
<dbReference type="RefSeq" id="WP_103804441.1">
    <property type="nucleotide sequence ID" value="NZ_PQVG01000001.1"/>
</dbReference>
<comment type="caution">
    <text evidence="6">The sequence shown here is derived from an EMBL/GenBank/DDBJ whole genome shotgun (WGS) entry which is preliminary data.</text>
</comment>
<evidence type="ECO:0000256" key="3">
    <source>
        <dbReference type="ARBA" id="ARBA00022989"/>
    </source>
</evidence>
<dbReference type="InterPro" id="IPR032808">
    <property type="entry name" value="DoxX"/>
</dbReference>
<feature type="transmembrane region" description="Helical" evidence="5">
    <location>
        <begin position="96"/>
        <end position="116"/>
    </location>
</feature>
<name>A0A2S5AFI0_9FLAO</name>
<feature type="transmembrane region" description="Helical" evidence="5">
    <location>
        <begin position="69"/>
        <end position="90"/>
    </location>
</feature>
<evidence type="ECO:0000256" key="1">
    <source>
        <dbReference type="ARBA" id="ARBA00004141"/>
    </source>
</evidence>
<gene>
    <name evidence="6" type="ORF">C3L50_02000</name>
</gene>